<comment type="caution">
    <text evidence="4">The sequence shown here is derived from an EMBL/GenBank/DDBJ whole genome shotgun (WGS) entry which is preliminary data.</text>
</comment>
<dbReference type="PATRIC" id="fig|331679.3.peg.295"/>
<dbReference type="InterPro" id="IPR050491">
    <property type="entry name" value="AmpC-like"/>
</dbReference>
<dbReference type="InterPro" id="IPR012338">
    <property type="entry name" value="Beta-lactam/transpept-like"/>
</dbReference>
<name>A0A0R2KVZ9_9LACO</name>
<proteinExistence type="predicted"/>
<dbReference type="AlphaFoldDB" id="A0A0R2KVZ9"/>
<keyword evidence="2" id="KW-0472">Membrane</keyword>
<dbReference type="InterPro" id="IPR001466">
    <property type="entry name" value="Beta-lactam-related"/>
</dbReference>
<comment type="subcellular location">
    <subcellularLocation>
        <location evidence="1">Membrane</location>
    </subcellularLocation>
</comment>
<dbReference type="STRING" id="331679.IV81_GL000290"/>
<dbReference type="SUPFAM" id="SSF56601">
    <property type="entry name" value="beta-lactamase/transpeptidase-like"/>
    <property type="match status" value="1"/>
</dbReference>
<protein>
    <submittedName>
        <fullName evidence="4">Beta-lactamase class C related penicillin binding protein</fullName>
    </submittedName>
</protein>
<dbReference type="GO" id="GO:0016020">
    <property type="term" value="C:membrane"/>
    <property type="evidence" value="ECO:0007669"/>
    <property type="project" value="UniProtKB-SubCell"/>
</dbReference>
<dbReference type="EMBL" id="JQBX01000011">
    <property type="protein sequence ID" value="KRN93713.1"/>
    <property type="molecule type" value="Genomic_DNA"/>
</dbReference>
<feature type="domain" description="Beta-lactamase-related" evidence="3">
    <location>
        <begin position="64"/>
        <end position="357"/>
    </location>
</feature>
<dbReference type="PANTHER" id="PTHR46825">
    <property type="entry name" value="D-ALANYL-D-ALANINE-CARBOXYPEPTIDASE/ENDOPEPTIDASE AMPH"/>
    <property type="match status" value="1"/>
</dbReference>
<evidence type="ECO:0000313" key="4">
    <source>
        <dbReference type="EMBL" id="KRN93713.1"/>
    </source>
</evidence>
<organism evidence="4 5">
    <name type="scientific">Pediococcus stilesii</name>
    <dbReference type="NCBI Taxonomy" id="331679"/>
    <lineage>
        <taxon>Bacteria</taxon>
        <taxon>Bacillati</taxon>
        <taxon>Bacillota</taxon>
        <taxon>Bacilli</taxon>
        <taxon>Lactobacillales</taxon>
        <taxon>Lactobacillaceae</taxon>
        <taxon>Pediococcus</taxon>
    </lineage>
</organism>
<evidence type="ECO:0000259" key="3">
    <source>
        <dbReference type="Pfam" id="PF00144"/>
    </source>
</evidence>
<dbReference type="RefSeq" id="WP_057803262.1">
    <property type="nucleotide sequence ID" value="NZ_JQBX01000011.1"/>
</dbReference>
<sequence>MKKILYALLGAIIIVGVILGGISLQNKKSSAVATDKTKVVDKPKDNPYKGKLKKTLSSVGFNGSAILVENNKVVDSYVKGNANDATGEENTLTTTYEIDSLQKSLTAGLVMQQINDGKLKFTDKVNKYIPNLPGASKITVRQLLDMTSGLSMGKLKFTGNSLTTDELLNEVIDNVKFTADNEGTWSYQPVNFVILSEIIQKTSGRTYAQLFNNLYVKKLKLKETEMAYNKVIKTDRSLGYILVDQNSGTVKKTLQKPNKATIKSELGTGQVYMSVKDFYKVLSNLLNGNLLGKEAANEVYLSSVANGAKYYGGLYTSKDPVYRYANGYGYGYQDHIRISQDGKKAVVVFSNYQYSGHGELKKAVDQLSSEVLK</sequence>
<gene>
    <name evidence="4" type="ORF">IV81_GL000290</name>
</gene>
<dbReference type="Proteomes" id="UP000051859">
    <property type="component" value="Unassembled WGS sequence"/>
</dbReference>
<reference evidence="4 5" key="1">
    <citation type="journal article" date="2015" name="Genome Announc.">
        <title>Expanding the biotechnology potential of lactobacilli through comparative genomics of 213 strains and associated genera.</title>
        <authorList>
            <person name="Sun Z."/>
            <person name="Harris H.M."/>
            <person name="McCann A."/>
            <person name="Guo C."/>
            <person name="Argimon S."/>
            <person name="Zhang W."/>
            <person name="Yang X."/>
            <person name="Jeffery I.B."/>
            <person name="Cooney J.C."/>
            <person name="Kagawa T.F."/>
            <person name="Liu W."/>
            <person name="Song Y."/>
            <person name="Salvetti E."/>
            <person name="Wrobel A."/>
            <person name="Rasinkangas P."/>
            <person name="Parkhill J."/>
            <person name="Rea M.C."/>
            <person name="O'Sullivan O."/>
            <person name="Ritari J."/>
            <person name="Douillard F.P."/>
            <person name="Paul Ross R."/>
            <person name="Yang R."/>
            <person name="Briner A.E."/>
            <person name="Felis G.E."/>
            <person name="de Vos W.M."/>
            <person name="Barrangou R."/>
            <person name="Klaenhammer T.R."/>
            <person name="Caufield P.W."/>
            <person name="Cui Y."/>
            <person name="Zhang H."/>
            <person name="O'Toole P.W."/>
        </authorList>
    </citation>
    <scope>NUCLEOTIDE SEQUENCE [LARGE SCALE GENOMIC DNA]</scope>
    <source>
        <strain evidence="4 5">DSM 18001</strain>
    </source>
</reference>
<keyword evidence="5" id="KW-1185">Reference proteome</keyword>
<evidence type="ECO:0000313" key="5">
    <source>
        <dbReference type="Proteomes" id="UP000051859"/>
    </source>
</evidence>
<dbReference type="Pfam" id="PF00144">
    <property type="entry name" value="Beta-lactamase"/>
    <property type="match status" value="1"/>
</dbReference>
<accession>A0A0R2KVZ9</accession>
<dbReference type="Gene3D" id="3.40.710.10">
    <property type="entry name" value="DD-peptidase/beta-lactamase superfamily"/>
    <property type="match status" value="1"/>
</dbReference>
<dbReference type="PANTHER" id="PTHR46825:SF11">
    <property type="entry name" value="PENICILLIN-BINDING PROTEIN 4"/>
    <property type="match status" value="1"/>
</dbReference>
<evidence type="ECO:0000256" key="2">
    <source>
        <dbReference type="ARBA" id="ARBA00023136"/>
    </source>
</evidence>
<evidence type="ECO:0000256" key="1">
    <source>
        <dbReference type="ARBA" id="ARBA00004370"/>
    </source>
</evidence>